<reference evidence="4 5" key="1">
    <citation type="submission" date="2015-01" db="EMBL/GenBank/DDBJ databases">
        <title>The Genome Sequence of Ochroconis gallopava CBS43764.</title>
        <authorList>
            <consortium name="The Broad Institute Genomics Platform"/>
            <person name="Cuomo C."/>
            <person name="de Hoog S."/>
            <person name="Gorbushina A."/>
            <person name="Stielow B."/>
            <person name="Teixiera M."/>
            <person name="Abouelleil A."/>
            <person name="Chapman S.B."/>
            <person name="Priest M."/>
            <person name="Young S.K."/>
            <person name="Wortman J."/>
            <person name="Nusbaum C."/>
            <person name="Birren B."/>
        </authorList>
    </citation>
    <scope>NUCLEOTIDE SEQUENCE [LARGE SCALE GENOMIC DNA]</scope>
    <source>
        <strain evidence="4 5">CBS 43764</strain>
    </source>
</reference>
<accession>A0A0D1XUY9</accession>
<name>A0A0D1XUY9_9PEZI</name>
<evidence type="ECO:0000256" key="1">
    <source>
        <dbReference type="ARBA" id="ARBA00007818"/>
    </source>
</evidence>
<protein>
    <recommendedName>
        <fullName evidence="6">DUF866 domain-containing protein</fullName>
    </recommendedName>
</protein>
<gene>
    <name evidence="4" type="ORF">PV09_02300</name>
</gene>
<dbReference type="RefSeq" id="XP_016216450.1">
    <property type="nucleotide sequence ID" value="XM_016355314.1"/>
</dbReference>
<dbReference type="FunCoup" id="A0A0D1XUY9">
    <property type="interactions" value="543"/>
</dbReference>
<organism evidence="4 5">
    <name type="scientific">Verruconis gallopava</name>
    <dbReference type="NCBI Taxonomy" id="253628"/>
    <lineage>
        <taxon>Eukaryota</taxon>
        <taxon>Fungi</taxon>
        <taxon>Dikarya</taxon>
        <taxon>Ascomycota</taxon>
        <taxon>Pezizomycotina</taxon>
        <taxon>Dothideomycetes</taxon>
        <taxon>Pleosporomycetidae</taxon>
        <taxon>Venturiales</taxon>
        <taxon>Sympoventuriaceae</taxon>
        <taxon>Verruconis</taxon>
    </lineage>
</organism>
<dbReference type="GeneID" id="27310273"/>
<dbReference type="PANTHER" id="PTHR12857">
    <property type="entry name" value="CXXC MOTIF CONTAINING ZINC BINDING PROTEIN"/>
    <property type="match status" value="1"/>
</dbReference>
<dbReference type="PANTHER" id="PTHR12857:SF0">
    <property type="entry name" value="CXXC MOTIF CONTAINING ZINC BINDING PROTEIN"/>
    <property type="match status" value="1"/>
</dbReference>
<dbReference type="Proteomes" id="UP000053259">
    <property type="component" value="Unassembled WGS sequence"/>
</dbReference>
<dbReference type="InterPro" id="IPR008584">
    <property type="entry name" value="CXXC_Zn-binding_euk"/>
</dbReference>
<dbReference type="EMBL" id="KN847534">
    <property type="protein sequence ID" value="KIW06581.1"/>
    <property type="molecule type" value="Genomic_DNA"/>
</dbReference>
<evidence type="ECO:0000313" key="5">
    <source>
        <dbReference type="Proteomes" id="UP000053259"/>
    </source>
</evidence>
<evidence type="ECO:0000256" key="2">
    <source>
        <dbReference type="ARBA" id="ARBA00022723"/>
    </source>
</evidence>
<dbReference type="VEuPathDB" id="FungiDB:PV09_02300"/>
<dbReference type="Pfam" id="PF05907">
    <property type="entry name" value="CXXC_Zn-b_euk"/>
    <property type="match status" value="1"/>
</dbReference>
<keyword evidence="5" id="KW-1185">Reference proteome</keyword>
<evidence type="ECO:0000313" key="4">
    <source>
        <dbReference type="EMBL" id="KIW06581.1"/>
    </source>
</evidence>
<evidence type="ECO:0000256" key="3">
    <source>
        <dbReference type="ARBA" id="ARBA00022833"/>
    </source>
</evidence>
<dbReference type="STRING" id="253628.A0A0D1XUY9"/>
<proteinExistence type="inferred from homology"/>
<dbReference type="GO" id="GO:0008270">
    <property type="term" value="F:zinc ion binding"/>
    <property type="evidence" value="ECO:0007669"/>
    <property type="project" value="TreeGrafter"/>
</dbReference>
<sequence>MVLALTLSAELNGVTNLRPLDTAEDPYNYTFKVQCTSCRETHPNWISFNRFEQHEQQGSRGDANFVWRCQNCKRQHSANIVEAPSAYEAESAPKEMNILQLDCRGLEFVEFKADGEWLCEGVESGTKFTAVDLSESEWFEYDEKAGEEVSITGVKWDIQRA</sequence>
<dbReference type="OrthoDB" id="10248838at2759"/>
<dbReference type="SUPFAM" id="SSF141678">
    <property type="entry name" value="MAL13P1.257-like"/>
    <property type="match status" value="1"/>
</dbReference>
<dbReference type="HOGENOM" id="CLU_114688_0_0_1"/>
<dbReference type="InParanoid" id="A0A0D1XUY9"/>
<evidence type="ECO:0008006" key="6">
    <source>
        <dbReference type="Google" id="ProtNLM"/>
    </source>
</evidence>
<keyword evidence="2" id="KW-0479">Metal-binding</keyword>
<comment type="similarity">
    <text evidence="1">Belongs to the UPF0587 family.</text>
</comment>
<dbReference type="AlphaFoldDB" id="A0A0D1XUY9"/>
<keyword evidence="3" id="KW-0862">Zinc</keyword>